<proteinExistence type="predicted"/>
<gene>
    <name evidence="3" type="ORF">LTR84_012913</name>
</gene>
<feature type="domain" description="AB hydrolase-1" evidence="2">
    <location>
        <begin position="85"/>
        <end position="384"/>
    </location>
</feature>
<dbReference type="EMBL" id="JAVRRD010000009">
    <property type="protein sequence ID" value="KAK5055164.1"/>
    <property type="molecule type" value="Genomic_DNA"/>
</dbReference>
<dbReference type="InterPro" id="IPR029058">
    <property type="entry name" value="AB_hydrolase_fold"/>
</dbReference>
<evidence type="ECO:0000313" key="3">
    <source>
        <dbReference type="EMBL" id="KAK5055164.1"/>
    </source>
</evidence>
<dbReference type="GeneID" id="89981050"/>
<sequence length="441" mass="50282">MGLSIKSARVSICGRAGPKWKVLLSLEYRRSLSHFLVHEHIVPAQHTRHWPRGTEIGHENALKLAVKQYVPKDNSTSSPGDVTFVAAHANGFPKELYEPLWDDLHDALARKGRRISSIWIADLVHQGQSAVLNEKSLGNDPNWWDGARDLMYLINQKQDLMPQPLFGIGHSMGASQLAALSLLHPGLLRGLILIDPVIQTENPSKIYAPASTYRRDSWSSREDAVERFSKSKFYQAWDPRVLSQWNQYGLRELYPEGANQSHPPVTLKTPVSQEVFSYLRPKYYGSPGSSPEKDRLMYGDMHPEDIEPDYDFYRPEPAELFRKLPELRPPVHYIFGKNSELATPLLRQKKLETTGTGVGGNGGWKEGQVHETVLDCGHLVPMERTTESANVAAFFTATELDRWEEFTKEWQLRWRSKSRRDRVGIDEEWKAKIGPRPSRTK</sequence>
<comment type="caution">
    <text evidence="3">The sequence shown here is derived from an EMBL/GenBank/DDBJ whole genome shotgun (WGS) entry which is preliminary data.</text>
</comment>
<organism evidence="3 4">
    <name type="scientific">Exophiala bonariae</name>
    <dbReference type="NCBI Taxonomy" id="1690606"/>
    <lineage>
        <taxon>Eukaryota</taxon>
        <taxon>Fungi</taxon>
        <taxon>Dikarya</taxon>
        <taxon>Ascomycota</taxon>
        <taxon>Pezizomycotina</taxon>
        <taxon>Eurotiomycetes</taxon>
        <taxon>Chaetothyriomycetidae</taxon>
        <taxon>Chaetothyriales</taxon>
        <taxon>Herpotrichiellaceae</taxon>
        <taxon>Exophiala</taxon>
    </lineage>
</organism>
<accession>A0AAV9NEA2</accession>
<evidence type="ECO:0000259" key="2">
    <source>
        <dbReference type="Pfam" id="PF12697"/>
    </source>
</evidence>
<dbReference type="InterPro" id="IPR000073">
    <property type="entry name" value="AB_hydrolase_1"/>
</dbReference>
<reference evidence="3 4" key="1">
    <citation type="submission" date="2023-08" db="EMBL/GenBank/DDBJ databases">
        <title>Black Yeasts Isolated from many extreme environments.</title>
        <authorList>
            <person name="Coleine C."/>
            <person name="Stajich J.E."/>
            <person name="Selbmann L."/>
        </authorList>
    </citation>
    <scope>NUCLEOTIDE SEQUENCE [LARGE SCALE GENOMIC DNA]</scope>
    <source>
        <strain evidence="3 4">CCFEE 5792</strain>
    </source>
</reference>
<protein>
    <recommendedName>
        <fullName evidence="2">AB hydrolase-1 domain-containing protein</fullName>
    </recommendedName>
</protein>
<keyword evidence="4" id="KW-1185">Reference proteome</keyword>
<dbReference type="Proteomes" id="UP001358417">
    <property type="component" value="Unassembled WGS sequence"/>
</dbReference>
<feature type="compositionally biased region" description="Basic and acidic residues" evidence="1">
    <location>
        <begin position="421"/>
        <end position="431"/>
    </location>
</feature>
<dbReference type="RefSeq" id="XP_064707595.1">
    <property type="nucleotide sequence ID" value="XM_064856419.1"/>
</dbReference>
<dbReference type="Pfam" id="PF12697">
    <property type="entry name" value="Abhydrolase_6"/>
    <property type="match status" value="1"/>
</dbReference>
<evidence type="ECO:0000313" key="4">
    <source>
        <dbReference type="Proteomes" id="UP001358417"/>
    </source>
</evidence>
<feature type="region of interest" description="Disordered" evidence="1">
    <location>
        <begin position="419"/>
        <end position="441"/>
    </location>
</feature>
<name>A0AAV9NEA2_9EURO</name>
<dbReference type="SUPFAM" id="SSF53474">
    <property type="entry name" value="alpha/beta-Hydrolases"/>
    <property type="match status" value="1"/>
</dbReference>
<evidence type="ECO:0000256" key="1">
    <source>
        <dbReference type="SAM" id="MobiDB-lite"/>
    </source>
</evidence>
<dbReference type="Gene3D" id="3.40.50.1820">
    <property type="entry name" value="alpha/beta hydrolase"/>
    <property type="match status" value="1"/>
</dbReference>
<dbReference type="AlphaFoldDB" id="A0AAV9NEA2"/>